<dbReference type="PROSITE" id="PS51257">
    <property type="entry name" value="PROKAR_LIPOPROTEIN"/>
    <property type="match status" value="1"/>
</dbReference>
<dbReference type="PANTHER" id="PTHR41349">
    <property type="match status" value="1"/>
</dbReference>
<evidence type="ECO:0000259" key="1">
    <source>
        <dbReference type="Pfam" id="PF03372"/>
    </source>
</evidence>
<reference evidence="2 3" key="1">
    <citation type="submission" date="2018-03" db="EMBL/GenBank/DDBJ databases">
        <title>Genomic Encyclopedia of Archaeal and Bacterial Type Strains, Phase II (KMG-II): from individual species to whole genera.</title>
        <authorList>
            <person name="Goeker M."/>
        </authorList>
    </citation>
    <scope>NUCLEOTIDE SEQUENCE [LARGE SCALE GENOMIC DNA]</scope>
    <source>
        <strain evidence="2 3">DSM 100214</strain>
    </source>
</reference>
<dbReference type="Proteomes" id="UP000247973">
    <property type="component" value="Unassembled WGS sequence"/>
</dbReference>
<organism evidence="2 3">
    <name type="scientific">Dysgonomonas alginatilytica</name>
    <dbReference type="NCBI Taxonomy" id="1605892"/>
    <lineage>
        <taxon>Bacteria</taxon>
        <taxon>Pseudomonadati</taxon>
        <taxon>Bacteroidota</taxon>
        <taxon>Bacteroidia</taxon>
        <taxon>Bacteroidales</taxon>
        <taxon>Dysgonomonadaceae</taxon>
        <taxon>Dysgonomonas</taxon>
    </lineage>
</organism>
<evidence type="ECO:0000313" key="3">
    <source>
        <dbReference type="Proteomes" id="UP000247973"/>
    </source>
</evidence>
<dbReference type="OrthoDB" id="9794261at2"/>
<dbReference type="Gene3D" id="3.60.10.10">
    <property type="entry name" value="Endonuclease/exonuclease/phosphatase"/>
    <property type="match status" value="1"/>
</dbReference>
<keyword evidence="2" id="KW-0378">Hydrolase</keyword>
<dbReference type="AlphaFoldDB" id="A0A2V3PMP3"/>
<name>A0A2V3PMP3_9BACT</name>
<protein>
    <submittedName>
        <fullName evidence="2">Endonuclease/exonuclease/phosphatase family protein</fullName>
    </submittedName>
</protein>
<comment type="caution">
    <text evidence="2">The sequence shown here is derived from an EMBL/GenBank/DDBJ whole genome shotgun (WGS) entry which is preliminary data.</text>
</comment>
<gene>
    <name evidence="2" type="ORF">CLV62_11750</name>
</gene>
<keyword evidence="2" id="KW-0540">Nuclease</keyword>
<dbReference type="RefSeq" id="WP_110311243.1">
    <property type="nucleotide sequence ID" value="NZ_QICL01000017.1"/>
</dbReference>
<keyword evidence="3" id="KW-1185">Reference proteome</keyword>
<keyword evidence="2" id="KW-0269">Exonuclease</keyword>
<dbReference type="SUPFAM" id="SSF56219">
    <property type="entry name" value="DNase I-like"/>
    <property type="match status" value="1"/>
</dbReference>
<evidence type="ECO:0000313" key="2">
    <source>
        <dbReference type="EMBL" id="PXV62834.1"/>
    </source>
</evidence>
<feature type="domain" description="Endonuclease/exonuclease/phosphatase" evidence="1">
    <location>
        <begin position="36"/>
        <end position="340"/>
    </location>
</feature>
<accession>A0A2V3PMP3</accession>
<sequence length="353" mass="40274">MKKFIYLFCISFLLLSCGGKTNKTDAVSDVETFKVLQFNIWQEGTVVPDGYKAIVQQILDSKADFVTLSEVRNYKDTRFCDRIVQSLKDSGQVFYSFYSYDSGILSRYPIIDSTTVYPCVDDHGSAYRALIDMNGQEVALYTTHLDYLNCTYYDVKGYDGSTWKKRPPMLDVDSILTNNTLSLRDDGMKAILAKAKEDRDKNRIVIIGGDFNEPSHLDWTEKTKDMFSRHGMIVPWTVSILLTDEGYIDAYRKAYPDPVTHPGITFPADNPLMDINKLTWTPDEDERERIDFIYYAPFDGLELTNAVIWGPDGSIAYSKRVKDNTQDSFEIGKGIWPTDHKAVLATFTLNKVK</sequence>
<dbReference type="PANTHER" id="PTHR41349:SF1">
    <property type="entry name" value="PROTEIN CBG08683"/>
    <property type="match status" value="1"/>
</dbReference>
<dbReference type="InterPro" id="IPR005135">
    <property type="entry name" value="Endo/exonuclease/phosphatase"/>
</dbReference>
<dbReference type="EMBL" id="QICL01000017">
    <property type="protein sequence ID" value="PXV62834.1"/>
    <property type="molecule type" value="Genomic_DNA"/>
</dbReference>
<dbReference type="GO" id="GO:0004519">
    <property type="term" value="F:endonuclease activity"/>
    <property type="evidence" value="ECO:0007669"/>
    <property type="project" value="UniProtKB-KW"/>
</dbReference>
<dbReference type="GO" id="GO:0004527">
    <property type="term" value="F:exonuclease activity"/>
    <property type="evidence" value="ECO:0007669"/>
    <property type="project" value="UniProtKB-KW"/>
</dbReference>
<keyword evidence="2" id="KW-0255">Endonuclease</keyword>
<proteinExistence type="predicted"/>
<dbReference type="InterPro" id="IPR036691">
    <property type="entry name" value="Endo/exonu/phosph_ase_sf"/>
</dbReference>
<dbReference type="Pfam" id="PF03372">
    <property type="entry name" value="Exo_endo_phos"/>
    <property type="match status" value="1"/>
</dbReference>